<organism evidence="1 2">
    <name type="scientific">Symbiodinium microadriaticum</name>
    <name type="common">Dinoflagellate</name>
    <name type="synonym">Zooxanthella microadriatica</name>
    <dbReference type="NCBI Taxonomy" id="2951"/>
    <lineage>
        <taxon>Eukaryota</taxon>
        <taxon>Sar</taxon>
        <taxon>Alveolata</taxon>
        <taxon>Dinophyceae</taxon>
        <taxon>Suessiales</taxon>
        <taxon>Symbiodiniaceae</taxon>
        <taxon>Symbiodinium</taxon>
    </lineage>
</organism>
<gene>
    <name evidence="1" type="ORF">AK812_SmicGene41773</name>
</gene>
<protein>
    <submittedName>
        <fullName evidence="1">Uncharacterized protein</fullName>
    </submittedName>
</protein>
<comment type="caution">
    <text evidence="1">The sequence shown here is derived from an EMBL/GenBank/DDBJ whole genome shotgun (WGS) entry which is preliminary data.</text>
</comment>
<sequence>MEHRAVLNLNLPKLLTLLNQNLPKLFTLLSLNLPKLLTLLKLNLPKLLSRHRMDQRRKELDVPDWLKDEWKKGNKGQIARQLQEDFIKRMEITIKRKNEKEVLVEEGWYTKEEMLQDLNWSEQNLYDNEWEYWVKIREHGKRRQACSYEENVKKMKEVDQEPENMLGIENGLKDFSMALVPEDKPEASEAPHPSSHKFAQSKDALEKFTNSVMTKIGKLRLYVNVEQRMKQATLVCSRAAATEAKIRTARKCFQKDAPSDAKAKASARSAIRTARNVIKDVGLEKARGIGGLLPLAKISEDHSEKGSHSLLSKKLGLALPIPLIETPSECIHGTAARIPRISIKGWVEYFLKHNHWHILAGLRKPDKVREQKIWKAWWERYRVHDPAHAIFEAADKGQVDLCRTAAVVLHGDEGKGRRRQAFFVLSFHSVLGRGTNQSVPSKQVLSKATKKVRKPYLKMNLNFKGHSFTTRFVTGVLPRAAYGDQDIHFFDLLSAAYEDAKFLGTVGLEDRQGNKYWLCCLKTIGDWPFLAKAGALQRTYANAVKSINQVASGICHLCEAGCAHAPFEQIETRRPKWLSTLGASSPFKHWPAAVAIVQNRQTLAEHFAFDLFHTFHLGVGKYFVASVLAILSTLESGGSVELRFQQLTAKYREWCRRSGRTMFVSKLTKDLITWEATSDYPKGTWFKGNLTTTLLEWIESLDGSVTDSMLVLALDATKAINRFFRILYSEGVWLEVETAAETGELLSKFLRRYGELAKQAHFDDVTLWPLPPKLHPLQHFAIELLACARGGRAAMNPLTYSTQMSEDLVGRPSRLSRRVATRLVVGRTLERYLSSAYSEFVRAGLLIETKAK</sequence>
<dbReference type="OrthoDB" id="412127at2759"/>
<name>A0A1Q9C593_SYMMI</name>
<dbReference type="AlphaFoldDB" id="A0A1Q9C593"/>
<proteinExistence type="predicted"/>
<accession>A0A1Q9C593</accession>
<dbReference type="Proteomes" id="UP000186817">
    <property type="component" value="Unassembled WGS sequence"/>
</dbReference>
<keyword evidence="2" id="KW-1185">Reference proteome</keyword>
<evidence type="ECO:0000313" key="1">
    <source>
        <dbReference type="EMBL" id="OLP78094.1"/>
    </source>
</evidence>
<evidence type="ECO:0000313" key="2">
    <source>
        <dbReference type="Proteomes" id="UP000186817"/>
    </source>
</evidence>
<reference evidence="1 2" key="1">
    <citation type="submission" date="2016-02" db="EMBL/GenBank/DDBJ databases">
        <title>Genome analysis of coral dinoflagellate symbionts highlights evolutionary adaptations to a symbiotic lifestyle.</title>
        <authorList>
            <person name="Aranda M."/>
            <person name="Li Y."/>
            <person name="Liew Y.J."/>
            <person name="Baumgarten S."/>
            <person name="Simakov O."/>
            <person name="Wilson M."/>
            <person name="Piel J."/>
            <person name="Ashoor H."/>
            <person name="Bougouffa S."/>
            <person name="Bajic V.B."/>
            <person name="Ryu T."/>
            <person name="Ravasi T."/>
            <person name="Bayer T."/>
            <person name="Micklem G."/>
            <person name="Kim H."/>
            <person name="Bhak J."/>
            <person name="Lajeunesse T.C."/>
            <person name="Voolstra C.R."/>
        </authorList>
    </citation>
    <scope>NUCLEOTIDE SEQUENCE [LARGE SCALE GENOMIC DNA]</scope>
    <source>
        <strain evidence="1 2">CCMP2467</strain>
    </source>
</reference>
<dbReference type="EMBL" id="LSRX01001663">
    <property type="protein sequence ID" value="OLP78094.1"/>
    <property type="molecule type" value="Genomic_DNA"/>
</dbReference>